<evidence type="ECO:0000313" key="1">
    <source>
        <dbReference type="EMBL" id="RNA05074.1"/>
    </source>
</evidence>
<dbReference type="EMBL" id="REGN01007864">
    <property type="protein sequence ID" value="RNA05074.1"/>
    <property type="molecule type" value="Genomic_DNA"/>
</dbReference>
<dbReference type="AlphaFoldDB" id="A0A3M7Q1I6"/>
<name>A0A3M7Q1I6_BRAPC</name>
<sequence length="64" mass="7434">VYKIIDYLGSFPTKKGIKKLLEFVILEETDNGKSAKQFLSFVKDSDKKIHIRGLRTEFANWLNT</sequence>
<accession>A0A3M7Q1I6</accession>
<keyword evidence="2" id="KW-1185">Reference proteome</keyword>
<reference evidence="1 2" key="1">
    <citation type="journal article" date="2018" name="Sci. Rep.">
        <title>Genomic signatures of local adaptation to the degree of environmental predictability in rotifers.</title>
        <authorList>
            <person name="Franch-Gras L."/>
            <person name="Hahn C."/>
            <person name="Garcia-Roger E.M."/>
            <person name="Carmona M.J."/>
            <person name="Serra M."/>
            <person name="Gomez A."/>
        </authorList>
    </citation>
    <scope>NUCLEOTIDE SEQUENCE [LARGE SCALE GENOMIC DNA]</scope>
    <source>
        <strain evidence="1">HYR1</strain>
    </source>
</reference>
<proteinExistence type="predicted"/>
<protein>
    <submittedName>
        <fullName evidence="1">Uncharacterized protein</fullName>
    </submittedName>
</protein>
<dbReference type="Proteomes" id="UP000276133">
    <property type="component" value="Unassembled WGS sequence"/>
</dbReference>
<gene>
    <name evidence="1" type="ORF">BpHYR1_039469</name>
</gene>
<comment type="caution">
    <text evidence="1">The sequence shown here is derived from an EMBL/GenBank/DDBJ whole genome shotgun (WGS) entry which is preliminary data.</text>
</comment>
<evidence type="ECO:0000313" key="2">
    <source>
        <dbReference type="Proteomes" id="UP000276133"/>
    </source>
</evidence>
<feature type="non-terminal residue" evidence="1">
    <location>
        <position position="1"/>
    </location>
</feature>
<organism evidence="1 2">
    <name type="scientific">Brachionus plicatilis</name>
    <name type="common">Marine rotifer</name>
    <name type="synonym">Brachionus muelleri</name>
    <dbReference type="NCBI Taxonomy" id="10195"/>
    <lineage>
        <taxon>Eukaryota</taxon>
        <taxon>Metazoa</taxon>
        <taxon>Spiralia</taxon>
        <taxon>Gnathifera</taxon>
        <taxon>Rotifera</taxon>
        <taxon>Eurotatoria</taxon>
        <taxon>Monogononta</taxon>
        <taxon>Pseudotrocha</taxon>
        <taxon>Ploima</taxon>
        <taxon>Brachionidae</taxon>
        <taxon>Brachionus</taxon>
    </lineage>
</organism>